<dbReference type="GO" id="GO:0006123">
    <property type="term" value="P:mitochondrial electron transport, cytochrome c to oxygen"/>
    <property type="evidence" value="ECO:0007669"/>
    <property type="project" value="UniProtKB-UniRule"/>
</dbReference>
<dbReference type="CDD" id="cd22901">
    <property type="entry name" value="CcO_VIc"/>
    <property type="match status" value="1"/>
</dbReference>
<keyword evidence="9 11" id="KW-0472">Membrane</keyword>
<evidence type="ECO:0000256" key="11">
    <source>
        <dbReference type="RuleBase" id="RU368096"/>
    </source>
</evidence>
<keyword evidence="13" id="KW-1185">Reference proteome</keyword>
<reference evidence="12" key="3">
    <citation type="submission" date="2025-09" db="UniProtKB">
        <authorList>
            <consortium name="Ensembl"/>
        </authorList>
    </citation>
    <scope>IDENTIFICATION</scope>
</reference>
<evidence type="ECO:0000256" key="9">
    <source>
        <dbReference type="ARBA" id="ARBA00023136"/>
    </source>
</evidence>
<evidence type="ECO:0000256" key="8">
    <source>
        <dbReference type="ARBA" id="ARBA00023128"/>
    </source>
</evidence>
<comment type="function">
    <text evidence="11">Component of the cytochrome c oxidase, the last enzyme in the mitochondrial electron transport chain which drives oxidative phosphorylation. The respiratory chain contains 3 multisubunit complexes succinate dehydrogenase (complex II, CII), ubiquinol-cytochrome c oxidoreductase (cytochrome b-c1 complex, complex III, CIII) and cytochrome c oxidase (complex IV, CIV), that cooperate to transfer electrons derived from NADH and succinate to molecular oxygen, creating an electrochemical gradient over the inner membrane that drives transmembrane transport and the ATP synthase. Cytochrome c oxidase is the component of the respiratory chain that catalyzes the reduction of oxygen to water. Electrons originating from reduced cytochrome c in the intermembrane space (IMS) are transferred via the dinuclear copper A center (CU(A)) of subunit 2 and heme A of subunit 1 to the active site in subunit 1, a binuclear center (BNC) formed by heme A3 and copper B (CU(B)). The BNC reduces molecular oxygen to 2 water molecules using 4 electrons from cytochrome c in the IMS and 4 protons from the mitochondrial matrix.</text>
</comment>
<keyword evidence="5 11" id="KW-0812">Transmembrane</keyword>
<proteinExistence type="inferred from homology"/>
<dbReference type="Proteomes" id="UP000694411">
    <property type="component" value="Chromosome 7a"/>
</dbReference>
<keyword evidence="6 11" id="KW-0999">Mitochondrion inner membrane</keyword>
<dbReference type="Gene3D" id="4.10.93.10">
    <property type="entry name" value="Mitochondrial cytochrome c oxidase subunit VIc/VIIs"/>
    <property type="match status" value="1"/>
</dbReference>
<evidence type="ECO:0000256" key="1">
    <source>
        <dbReference type="ARBA" id="ARBA00004434"/>
    </source>
</evidence>
<evidence type="ECO:0000256" key="5">
    <source>
        <dbReference type="ARBA" id="ARBA00022692"/>
    </source>
</evidence>
<dbReference type="GO" id="GO:0005743">
    <property type="term" value="C:mitochondrial inner membrane"/>
    <property type="evidence" value="ECO:0007669"/>
    <property type="project" value="UniProtKB-SubCell"/>
</dbReference>
<evidence type="ECO:0000256" key="2">
    <source>
        <dbReference type="ARBA" id="ARBA00004673"/>
    </source>
</evidence>
<comment type="subunit">
    <text evidence="11">Component of the cytochrome c oxidase (complex IV, CIV), a multisubunit enzyme composed of 14 subunits. The complex is composed of a catalytic core of 3 subunits MT-CO1, MT-CO2 and MT-CO3, encoded in the mitochondrial DNA, and 11 supernumerary subunits COX4I, COX5A, COX5B, COX6A, COX6B, COX6C, COX7A, COX7B, COX7C, COX8 and NDUFA4, which are encoded in the nuclear genome. The complex exists as a monomer or a dimer and forms supercomplexes (SCs) in the inner mitochondrial membrane with NADH-ubiquinone oxidoreductase (complex I, CI) and ubiquinol-cytochrome c oxidoreductase (cytochrome b-c1 complex, complex III, CIII), resulting in different assemblies (supercomplex SCI(1)III(2)IV(1) and megacomplex MCI(2)III(2)IV(2)).</text>
</comment>
<evidence type="ECO:0000256" key="6">
    <source>
        <dbReference type="ARBA" id="ARBA00022792"/>
    </source>
</evidence>
<dbReference type="InterPro" id="IPR034884">
    <property type="entry name" value="Cytochrome_c_oxidase_VIc/VIIs"/>
</dbReference>
<accession>A0A8D2GEM5</accession>
<dbReference type="GO" id="GO:0045277">
    <property type="term" value="C:respiratory chain complex IV"/>
    <property type="evidence" value="ECO:0007669"/>
    <property type="project" value="UniProtKB-UniRule"/>
</dbReference>
<dbReference type="PANTHER" id="PTHR48416">
    <property type="entry name" value="CYTOCHROME C OXIDASE SUBUNIT 6C"/>
    <property type="match status" value="1"/>
</dbReference>
<evidence type="ECO:0000256" key="10">
    <source>
        <dbReference type="ARBA" id="ARBA00030519"/>
    </source>
</evidence>
<sequence length="75" mass="8842">MASSVLTKPQMYGLLAKYLWFHIVGEVVLFWQVAALYKFTGAEPRKKAYTDFYRNYNSMKDFEDMRKTGTFQNAK</sequence>
<dbReference type="Ensembl" id="ENSTGET00000039153.1">
    <property type="protein sequence ID" value="ENSTGEP00000032975.1"/>
    <property type="gene ID" value="ENSTGEG00000026350.1"/>
</dbReference>
<feature type="transmembrane region" description="Helical" evidence="11">
    <location>
        <begin position="18"/>
        <end position="37"/>
    </location>
</feature>
<dbReference type="InterPro" id="IPR037169">
    <property type="entry name" value="Cytochrome_c_oxidase_VIc_sf"/>
</dbReference>
<protein>
    <recommendedName>
        <fullName evidence="4 11">Cytochrome c oxidase subunit 6C</fullName>
    </recommendedName>
    <alternativeName>
        <fullName evidence="10 11">Cytochrome c oxidase polypeptide VIc</fullName>
    </alternativeName>
</protein>
<dbReference type="AlphaFoldDB" id="A0A8D2GEM5"/>
<keyword evidence="8 11" id="KW-0496">Mitochondrion</keyword>
<dbReference type="InterPro" id="IPR051389">
    <property type="entry name" value="Cytochrome_c_oxidase_VIc"/>
</dbReference>
<comment type="similarity">
    <text evidence="3 11">Belongs to the cytochrome c oxidase subunit 6c family.</text>
</comment>
<evidence type="ECO:0000256" key="4">
    <source>
        <dbReference type="ARBA" id="ARBA00014285"/>
    </source>
</evidence>
<evidence type="ECO:0000256" key="7">
    <source>
        <dbReference type="ARBA" id="ARBA00022989"/>
    </source>
</evidence>
<dbReference type="Pfam" id="PF02937">
    <property type="entry name" value="COX6C"/>
    <property type="match status" value="1"/>
</dbReference>
<evidence type="ECO:0000256" key="3">
    <source>
        <dbReference type="ARBA" id="ARBA00007204"/>
    </source>
</evidence>
<reference evidence="12" key="1">
    <citation type="submission" date="2018-05" db="EMBL/GenBank/DDBJ databases">
        <title>Whole genome of Theropithecus gelada.</title>
        <authorList>
            <person name="Chiou K.L."/>
            <person name="Snyder-Mackler N."/>
        </authorList>
    </citation>
    <scope>NUCLEOTIDE SEQUENCE [LARGE SCALE GENOMIC DNA]</scope>
</reference>
<dbReference type="PANTHER" id="PTHR48416:SF1">
    <property type="entry name" value="CYTOCHROME C OXIDASE SUBUNIT 6C"/>
    <property type="match status" value="1"/>
</dbReference>
<reference evidence="12" key="2">
    <citation type="submission" date="2025-08" db="UniProtKB">
        <authorList>
            <consortium name="Ensembl"/>
        </authorList>
    </citation>
    <scope>IDENTIFICATION</scope>
</reference>
<keyword evidence="7 11" id="KW-1133">Transmembrane helix</keyword>
<dbReference type="UniPathway" id="UPA00705"/>
<evidence type="ECO:0000313" key="12">
    <source>
        <dbReference type="Ensembl" id="ENSTGEP00000032975.1"/>
    </source>
</evidence>
<name>A0A8D2GEM5_THEGE</name>
<evidence type="ECO:0000313" key="13">
    <source>
        <dbReference type="Proteomes" id="UP000694411"/>
    </source>
</evidence>
<comment type="subcellular location">
    <subcellularLocation>
        <location evidence="1 11">Mitochondrion inner membrane</location>
        <topology evidence="1 11">Single-pass membrane protein</topology>
    </subcellularLocation>
</comment>
<dbReference type="SUPFAM" id="SSF81415">
    <property type="entry name" value="Mitochondrial cytochrome c oxidase subunit VIc"/>
    <property type="match status" value="1"/>
</dbReference>
<organism evidence="12 13">
    <name type="scientific">Theropithecus gelada</name>
    <name type="common">Gelada baboon</name>
    <dbReference type="NCBI Taxonomy" id="9565"/>
    <lineage>
        <taxon>Eukaryota</taxon>
        <taxon>Metazoa</taxon>
        <taxon>Chordata</taxon>
        <taxon>Craniata</taxon>
        <taxon>Vertebrata</taxon>
        <taxon>Euteleostomi</taxon>
        <taxon>Mammalia</taxon>
        <taxon>Eutheria</taxon>
        <taxon>Euarchontoglires</taxon>
        <taxon>Primates</taxon>
        <taxon>Haplorrhini</taxon>
        <taxon>Catarrhini</taxon>
        <taxon>Cercopithecidae</taxon>
        <taxon>Cercopithecinae</taxon>
        <taxon>Theropithecus</taxon>
    </lineage>
</organism>
<comment type="pathway">
    <text evidence="2 11">Energy metabolism; oxidative phosphorylation.</text>
</comment>